<organism evidence="3 4">
    <name type="scientific">Saccharothrix algeriensis</name>
    <dbReference type="NCBI Taxonomy" id="173560"/>
    <lineage>
        <taxon>Bacteria</taxon>
        <taxon>Bacillati</taxon>
        <taxon>Actinomycetota</taxon>
        <taxon>Actinomycetes</taxon>
        <taxon>Pseudonocardiales</taxon>
        <taxon>Pseudonocardiaceae</taxon>
        <taxon>Saccharothrix</taxon>
    </lineage>
</organism>
<dbReference type="AlphaFoldDB" id="A0A8T8HXS1"/>
<keyword evidence="5" id="KW-1185">Reference proteome</keyword>
<dbReference type="Proteomes" id="UP001195724">
    <property type="component" value="Unassembled WGS sequence"/>
</dbReference>
<feature type="compositionally biased region" description="Low complexity" evidence="1">
    <location>
        <begin position="193"/>
        <end position="213"/>
    </location>
</feature>
<sequence>MNDRTACDESALRERDLSALRLVRTANSRLRAVLCTLARRGVLLRQREPERARQVLCALAPWPFYKGGQFLFDLLEWEDFMLDGNAPPVLSHRELADLLDPPLRWLAATATGGVPAPPPLRHTAAALDLPLRWLAATARSTVHGVLNDLDGLLATARDAEPDDHAALPPLESGFYLYQDVVLGLFDIGAPPAATGEPATGKPTAGEPATGEPAPAEEPAPPDEGPPPPIEEVFDVEDVADLAHDWTLLGDATLAGADGLQLTPNERSKAGTALLNTPFPSKSGVSVEFDYYASGGGGDGFAVYLVDGAHETGVGGYGAGLGYSRGHRGDVAGVTKGYLGIGFDNWGNFSTALAGPTDDDTRRPGSVVLRGSGDRTEGFRRIRGVRPDGGIGAVWEDGARVRVVVVDAVVTVQLTRGGVTTTVFDGVDLKTAPGQVAVPDTFKLGLSASTGDQTSWHRVRNLVIAMPPNDAPPAPDRVRSVVG</sequence>
<reference evidence="3" key="2">
    <citation type="submission" date="2021-04" db="EMBL/GenBank/DDBJ databases">
        <title>Saccharothrix algeriensis WGS.</title>
        <authorList>
            <person name="Stuskova K."/>
            <person name="Hakalova E."/>
            <person name="Tebbal A.B."/>
            <person name="Eichmeier A."/>
        </authorList>
    </citation>
    <scope>NUCLEOTIDE SEQUENCE</scope>
    <source>
        <strain evidence="3">NRRL B-24137</strain>
    </source>
</reference>
<reference evidence="2 5" key="1">
    <citation type="submission" date="2021-01" db="EMBL/GenBank/DDBJ databases">
        <title>Sequencing the genomes of 1000 actinobacteria strains.</title>
        <authorList>
            <person name="Klenk H.-P."/>
        </authorList>
    </citation>
    <scope>NUCLEOTIDE SEQUENCE [LARGE SCALE GENOMIC DNA]</scope>
    <source>
        <strain evidence="2 5">DSM 44581</strain>
    </source>
</reference>
<evidence type="ECO:0000256" key="1">
    <source>
        <dbReference type="SAM" id="MobiDB-lite"/>
    </source>
</evidence>
<dbReference type="EMBL" id="CP072788">
    <property type="protein sequence ID" value="QTR03207.1"/>
    <property type="molecule type" value="Genomic_DNA"/>
</dbReference>
<feature type="region of interest" description="Disordered" evidence="1">
    <location>
        <begin position="193"/>
        <end position="230"/>
    </location>
</feature>
<evidence type="ECO:0000313" key="3">
    <source>
        <dbReference type="EMBL" id="QTR03207.1"/>
    </source>
</evidence>
<name>A0A8T8HXS1_9PSEU</name>
<evidence type="ECO:0000313" key="4">
    <source>
        <dbReference type="Proteomes" id="UP000671828"/>
    </source>
</evidence>
<dbReference type="InterPro" id="IPR013320">
    <property type="entry name" value="ConA-like_dom_sf"/>
</dbReference>
<dbReference type="RefSeq" id="WP_204845523.1">
    <property type="nucleotide sequence ID" value="NZ_JAFBCL010000001.1"/>
</dbReference>
<protein>
    <submittedName>
        <fullName evidence="3">Uncharacterized protein</fullName>
    </submittedName>
</protein>
<evidence type="ECO:0000313" key="5">
    <source>
        <dbReference type="Proteomes" id="UP001195724"/>
    </source>
</evidence>
<feature type="compositionally biased region" description="Pro residues" evidence="1">
    <location>
        <begin position="215"/>
        <end position="229"/>
    </location>
</feature>
<dbReference type="Gene3D" id="2.60.120.200">
    <property type="match status" value="1"/>
</dbReference>
<gene>
    <name evidence="3" type="ORF">J7S33_30355</name>
    <name evidence="2" type="ORF">JOE68_005805</name>
</gene>
<dbReference type="EMBL" id="JAFBCL010000001">
    <property type="protein sequence ID" value="MBM7814940.1"/>
    <property type="molecule type" value="Genomic_DNA"/>
</dbReference>
<dbReference type="Proteomes" id="UP000671828">
    <property type="component" value="Chromosome"/>
</dbReference>
<dbReference type="SUPFAM" id="SSF49899">
    <property type="entry name" value="Concanavalin A-like lectins/glucanases"/>
    <property type="match status" value="1"/>
</dbReference>
<proteinExistence type="predicted"/>
<accession>A0A8T8HXS1</accession>
<evidence type="ECO:0000313" key="2">
    <source>
        <dbReference type="EMBL" id="MBM7814940.1"/>
    </source>
</evidence>